<protein>
    <submittedName>
        <fullName evidence="1">Membrane transporter</fullName>
    </submittedName>
</protein>
<accession>W4V5Z8</accession>
<dbReference type="AlphaFoldDB" id="W4V5Z8"/>
<dbReference type="Proteomes" id="UP000019109">
    <property type="component" value="Unassembled WGS sequence"/>
</dbReference>
<reference evidence="1" key="1">
    <citation type="journal article" date="2014" name="Genome Announc.">
        <title>Draft Genome Sequence of Clostridium straminisolvens Strain JCM 21531T, Isolated from a Cellulose-Degrading Bacterial Community.</title>
        <authorList>
            <person name="Yuki M."/>
            <person name="Oshima K."/>
            <person name="Suda W."/>
            <person name="Sakamoto M."/>
            <person name="Kitamura K."/>
            <person name="Iida T."/>
            <person name="Hattori M."/>
            <person name="Ohkuma M."/>
        </authorList>
    </citation>
    <scope>NUCLEOTIDE SEQUENCE [LARGE SCALE GENOMIC DNA]</scope>
    <source>
        <strain evidence="1">JCM 21531</strain>
    </source>
</reference>
<organism evidence="1 2">
    <name type="scientific">Acetivibrio straminisolvens JCM 21531</name>
    <dbReference type="NCBI Taxonomy" id="1294263"/>
    <lineage>
        <taxon>Bacteria</taxon>
        <taxon>Bacillati</taxon>
        <taxon>Bacillota</taxon>
        <taxon>Clostridia</taxon>
        <taxon>Eubacteriales</taxon>
        <taxon>Oscillospiraceae</taxon>
        <taxon>Acetivibrio</taxon>
    </lineage>
</organism>
<proteinExistence type="predicted"/>
<evidence type="ECO:0000313" key="1">
    <source>
        <dbReference type="EMBL" id="GAE88840.1"/>
    </source>
</evidence>
<comment type="caution">
    <text evidence="1">The sequence shown here is derived from an EMBL/GenBank/DDBJ whole genome shotgun (WGS) entry which is preliminary data.</text>
</comment>
<gene>
    <name evidence="1" type="ORF">JCM21531_2318</name>
</gene>
<evidence type="ECO:0000313" key="2">
    <source>
        <dbReference type="Proteomes" id="UP000019109"/>
    </source>
</evidence>
<sequence length="49" mass="5346">MKSKSGERTLLASVLMSSPGPLVVGTALFLGVRLRSLQTLYGVRQNWVQ</sequence>
<dbReference type="EMBL" id="BAVR01000025">
    <property type="protein sequence ID" value="GAE88840.1"/>
    <property type="molecule type" value="Genomic_DNA"/>
</dbReference>
<dbReference type="STRING" id="1294263.JCM21531_2318"/>
<keyword evidence="2" id="KW-1185">Reference proteome</keyword>
<name>W4V5Z8_9FIRM</name>